<feature type="region of interest" description="Disordered" evidence="1">
    <location>
        <begin position="95"/>
        <end position="118"/>
    </location>
</feature>
<gene>
    <name evidence="2" type="ORF">WN48_11009</name>
</gene>
<evidence type="ECO:0000313" key="2">
    <source>
        <dbReference type="EMBL" id="OAD53011.1"/>
    </source>
</evidence>
<sequence>MAENNIGAALIGANRGHAAPRRKHRCAEKGTAARKVKGTRRRLAREERWRADLRLASRKGDFQPTPSTFAFSSRATLEYVRDREGTRRRHVCSLDEQGRGAHEVQSAPDADKKEYPREASPSVLFQASFIPPLPGFLDPIKRIHQLEEQIANKINDITQHTRSLLDRSTQEAYSEVNHVKRIGTKIKTEARHKIKSILSEVGAKIDILKEQTNCNNVDHCIEIVEELHKAADDINGQVNACVTYNGNKAVHIMQQINHNYKHLLHTLDDASRRAARCTASTEFFPEIVECLNTVMARTIKLSIEERSKITKDTLKLISHINEIKRSTSGCTRTDIIPKLKERARKIIEKVKECISGITDTEEPASSSTEPAVTTTTGLPASSSTEPVATTSTELSTSSSTEPAATTVISATTTPTELPISSTEQAATTSTERPVSISTEPTGTTGTEEPAPSSTEPADGAGTKEPASSSTEAAVTTTTELPASSSTEQTATTSTELSTSSKPAIVTTTSSEDELARLIPDCVRELHLKLKPGMALSAVEALLQFVEGSNYGMILSGTLKRMSQVASYNTKPLESAVERNKASPTVLFQASFIPPLPGFIDPIKRIHQLEEQIANKIVDITQHTRGLLDRSTQEANSEVNHLKRIGTKIKTEARHKIKSILSEASFIPPLPGFIDPIKRIHQLEEQIANKIVDITQHTRGLLDRSTQEANSEVNHLKRIGTKIKTEARHKIKSILSEVGAKIDILKEQTNCNNVDHCIEIVEELHKAADDINGQVNACVTYNGNKAVHIMQQINHNYKHLLRTLDDAGRQAARCTASTEFFPEVVECLNTKLHIKLRPGLVVSSIEALQECIESSSYGNISPGTLKTMSQIAPYNTQSWKMLLSKIMSNGS</sequence>
<feature type="compositionally biased region" description="Low complexity" evidence="1">
    <location>
        <begin position="464"/>
        <end position="500"/>
    </location>
</feature>
<keyword evidence="3" id="KW-1185">Reference proteome</keyword>
<feature type="compositionally biased region" description="Polar residues" evidence="1">
    <location>
        <begin position="363"/>
        <end position="387"/>
    </location>
</feature>
<feature type="compositionally biased region" description="Low complexity" evidence="1">
    <location>
        <begin position="388"/>
        <end position="431"/>
    </location>
</feature>
<feature type="region of interest" description="Disordered" evidence="1">
    <location>
        <begin position="358"/>
        <end position="507"/>
    </location>
</feature>
<organism evidence="2 3">
    <name type="scientific">Eufriesea mexicana</name>
    <dbReference type="NCBI Taxonomy" id="516756"/>
    <lineage>
        <taxon>Eukaryota</taxon>
        <taxon>Metazoa</taxon>
        <taxon>Ecdysozoa</taxon>
        <taxon>Arthropoda</taxon>
        <taxon>Hexapoda</taxon>
        <taxon>Insecta</taxon>
        <taxon>Pterygota</taxon>
        <taxon>Neoptera</taxon>
        <taxon>Endopterygota</taxon>
        <taxon>Hymenoptera</taxon>
        <taxon>Apocrita</taxon>
        <taxon>Aculeata</taxon>
        <taxon>Apoidea</taxon>
        <taxon>Anthophila</taxon>
        <taxon>Apidae</taxon>
        <taxon>Eufriesea</taxon>
    </lineage>
</organism>
<evidence type="ECO:0000256" key="1">
    <source>
        <dbReference type="SAM" id="MobiDB-lite"/>
    </source>
</evidence>
<dbReference type="Proteomes" id="UP000250275">
    <property type="component" value="Unassembled WGS sequence"/>
</dbReference>
<protein>
    <submittedName>
        <fullName evidence="2">Paternally-expressed 3 protein</fullName>
    </submittedName>
</protein>
<proteinExistence type="predicted"/>
<feature type="compositionally biased region" description="Low complexity" evidence="1">
    <location>
        <begin position="438"/>
        <end position="449"/>
    </location>
</feature>
<dbReference type="AlphaFoldDB" id="A0A310S984"/>
<evidence type="ECO:0000313" key="3">
    <source>
        <dbReference type="Proteomes" id="UP000250275"/>
    </source>
</evidence>
<name>A0A310S984_9HYME</name>
<accession>A0A310S984</accession>
<reference evidence="2 3" key="1">
    <citation type="submission" date="2015-07" db="EMBL/GenBank/DDBJ databases">
        <title>The genome of Eufriesea mexicana.</title>
        <authorList>
            <person name="Pan H."/>
            <person name="Kapheim K."/>
        </authorList>
    </citation>
    <scope>NUCLEOTIDE SEQUENCE [LARGE SCALE GENOMIC DNA]</scope>
    <source>
        <strain evidence="2">0111107269</strain>
        <tissue evidence="2">Whole body</tissue>
    </source>
</reference>
<dbReference type="EMBL" id="KQ769058">
    <property type="protein sequence ID" value="OAD53011.1"/>
    <property type="molecule type" value="Genomic_DNA"/>
</dbReference>